<comment type="caution">
    <text evidence="1">The sequence shown here is derived from an EMBL/GenBank/DDBJ whole genome shotgun (WGS) entry which is preliminary data.</text>
</comment>
<gene>
    <name evidence="1" type="ORF">JCM19296_2365</name>
</gene>
<accession>A0A081DCW9</accession>
<sequence>MSGNRFASEWVNRILLHWVARPMVARIIRPKRISRLRKMILAMPFQNEKLNNFA</sequence>
<protein>
    <submittedName>
        <fullName evidence="1">Uncharacterized protein</fullName>
    </submittedName>
</protein>
<dbReference type="EMBL" id="BBLG01000005">
    <property type="protein sequence ID" value="GAK76765.1"/>
    <property type="molecule type" value="Genomic_DNA"/>
</dbReference>
<dbReference type="AlphaFoldDB" id="A0A081DCW9"/>
<evidence type="ECO:0000313" key="2">
    <source>
        <dbReference type="Proteomes" id="UP000028980"/>
    </source>
</evidence>
<proteinExistence type="predicted"/>
<dbReference type="Proteomes" id="UP000028980">
    <property type="component" value="Unassembled WGS sequence"/>
</dbReference>
<reference evidence="1 2" key="1">
    <citation type="journal article" date="2014" name="Genome Announc.">
        <title>Draft Genome Sequences of Marine Flavobacterium Nonlabens Strains NR17, NR24, NR27, NR32, NR33, and Ara13.</title>
        <authorList>
            <person name="Nakanishi M."/>
            <person name="Meirelles P."/>
            <person name="Suzuki R."/>
            <person name="Takatani N."/>
            <person name="Mino S."/>
            <person name="Suda W."/>
            <person name="Oshima K."/>
            <person name="Hattori M."/>
            <person name="Ohkuma M."/>
            <person name="Hosokawa M."/>
            <person name="Miyashita K."/>
            <person name="Thompson F.L."/>
            <person name="Niwa A."/>
            <person name="Sawabe T."/>
            <person name="Sawabe T."/>
        </authorList>
    </citation>
    <scope>NUCLEOTIDE SEQUENCE [LARGE SCALE GENOMIC DNA]</scope>
    <source>
        <strain evidence="2">JCM19296</strain>
    </source>
</reference>
<evidence type="ECO:0000313" key="1">
    <source>
        <dbReference type="EMBL" id="GAK76765.1"/>
    </source>
</evidence>
<name>A0A081DCW9_NONUL</name>
<organism evidence="1 2">
    <name type="scientific">Nonlabens ulvanivorans</name>
    <name type="common">Persicivirga ulvanivorans</name>
    <dbReference type="NCBI Taxonomy" id="906888"/>
    <lineage>
        <taxon>Bacteria</taxon>
        <taxon>Pseudomonadati</taxon>
        <taxon>Bacteroidota</taxon>
        <taxon>Flavobacteriia</taxon>
        <taxon>Flavobacteriales</taxon>
        <taxon>Flavobacteriaceae</taxon>
        <taxon>Nonlabens</taxon>
    </lineage>
</organism>